<evidence type="ECO:0000313" key="4">
    <source>
        <dbReference type="Proteomes" id="UP000038045"/>
    </source>
</evidence>
<dbReference type="WBParaSite" id="PTRK_0000044500.1">
    <property type="protein sequence ID" value="PTRK_0000044500.1"/>
    <property type="gene ID" value="PTRK_0000044500"/>
</dbReference>
<evidence type="ECO:0000259" key="3">
    <source>
        <dbReference type="PROSITE" id="PS50822"/>
    </source>
</evidence>
<dbReference type="Pfam" id="PF02170">
    <property type="entry name" value="PAZ"/>
    <property type="match status" value="1"/>
</dbReference>
<dbReference type="SUPFAM" id="SSF53098">
    <property type="entry name" value="Ribonuclease H-like"/>
    <property type="match status" value="1"/>
</dbReference>
<dbReference type="PROSITE" id="PS50822">
    <property type="entry name" value="PIWI"/>
    <property type="match status" value="1"/>
</dbReference>
<dbReference type="AlphaFoldDB" id="A0A0N4Z170"/>
<dbReference type="InterPro" id="IPR012337">
    <property type="entry name" value="RNaseH-like_sf"/>
</dbReference>
<dbReference type="InterPro" id="IPR003100">
    <property type="entry name" value="PAZ_dom"/>
</dbReference>
<organism evidence="4 5">
    <name type="scientific">Parastrongyloides trichosuri</name>
    <name type="common">Possum-specific nematode worm</name>
    <dbReference type="NCBI Taxonomy" id="131310"/>
    <lineage>
        <taxon>Eukaryota</taxon>
        <taxon>Metazoa</taxon>
        <taxon>Ecdysozoa</taxon>
        <taxon>Nematoda</taxon>
        <taxon>Chromadorea</taxon>
        <taxon>Rhabditida</taxon>
        <taxon>Tylenchina</taxon>
        <taxon>Panagrolaimomorpha</taxon>
        <taxon>Strongyloidoidea</taxon>
        <taxon>Strongyloididae</taxon>
        <taxon>Parastrongyloides</taxon>
    </lineage>
</organism>
<dbReference type="Gene3D" id="3.40.50.2300">
    <property type="match status" value="1"/>
</dbReference>
<evidence type="ECO:0000313" key="5">
    <source>
        <dbReference type="WBParaSite" id="PTRK_0000044500.1"/>
    </source>
</evidence>
<evidence type="ECO:0000256" key="1">
    <source>
        <dbReference type="RuleBase" id="RU361178"/>
    </source>
</evidence>
<dbReference type="Proteomes" id="UP000038045">
    <property type="component" value="Unplaced"/>
</dbReference>
<protein>
    <submittedName>
        <fullName evidence="5">Piwi domain-containing protein</fullName>
    </submittedName>
</protein>
<proteinExistence type="inferred from homology"/>
<dbReference type="InterPro" id="IPR036397">
    <property type="entry name" value="RNaseH_sf"/>
</dbReference>
<dbReference type="Gene3D" id="2.170.260.10">
    <property type="entry name" value="paz domain"/>
    <property type="match status" value="1"/>
</dbReference>
<dbReference type="PANTHER" id="PTHR22891">
    <property type="entry name" value="EUKARYOTIC TRANSLATION INITIATION FACTOR 2C"/>
    <property type="match status" value="1"/>
</dbReference>
<dbReference type="CDD" id="cd02846">
    <property type="entry name" value="PAZ_argonaute_like"/>
    <property type="match status" value="1"/>
</dbReference>
<accession>A0A0N4Z170</accession>
<dbReference type="Pfam" id="PF02171">
    <property type="entry name" value="Piwi"/>
    <property type="match status" value="1"/>
</dbReference>
<dbReference type="InterPro" id="IPR036085">
    <property type="entry name" value="PAZ_dom_sf"/>
</dbReference>
<feature type="domain" description="PAZ" evidence="2">
    <location>
        <begin position="302"/>
        <end position="413"/>
    </location>
</feature>
<dbReference type="SMART" id="SM00949">
    <property type="entry name" value="PAZ"/>
    <property type="match status" value="1"/>
</dbReference>
<dbReference type="Gene3D" id="3.30.420.10">
    <property type="entry name" value="Ribonuclease H-like superfamily/Ribonuclease H"/>
    <property type="match status" value="1"/>
</dbReference>
<dbReference type="GO" id="GO:0003723">
    <property type="term" value="F:RNA binding"/>
    <property type="evidence" value="ECO:0007669"/>
    <property type="project" value="InterPro"/>
</dbReference>
<feature type="domain" description="Piwi" evidence="3">
    <location>
        <begin position="582"/>
        <end position="883"/>
    </location>
</feature>
<dbReference type="SMART" id="SM00950">
    <property type="entry name" value="Piwi"/>
    <property type="match status" value="1"/>
</dbReference>
<comment type="similarity">
    <text evidence="1">Belongs to the argonaute family.</text>
</comment>
<dbReference type="STRING" id="131310.A0A0N4Z170"/>
<dbReference type="PROSITE" id="PS50821">
    <property type="entry name" value="PAZ"/>
    <property type="match status" value="1"/>
</dbReference>
<dbReference type="SUPFAM" id="SSF101690">
    <property type="entry name" value="PAZ domain"/>
    <property type="match status" value="1"/>
</dbReference>
<sequence>MSTKTIKKSNKQVLTVKKEEEISNVKIFKKEGLLVDTDPDYCKKKSPGKLGRPTTLFTNLFGLTPTNTTRTKVYQYEIEISKIFDNGKTAIINKEKDPDCRTNDYFEQTSRQSLVALWPAFHKVLKKYKLAKPESAITDFKRLLFLLDPIHGNYTTVENPKLFFSLVLDKHEIPKTIDVNELEGVVRLEYKLRFTTSFDAFDSIFSNDVSDRDGEQYLALLSSMKVSMDKKGAAIYENGKNYLKDPTVFGFEEPIKLVDGKYLAIGCHKAIKLVEGESKNAGIAFSIDVKRTAFHMNMPLDKKYDELMASDKGPLPFTGANALKVINNVKGLACRCTYLKKENNIIISNVIPENANQKIIDIDGKKMSVAEYYSETYDINLKRPDLPLIEQKKVFNNVKQLCYYPMELLVVAPYQRVKKYSHTSEQILSMIKECETPPKKRINEIHNLFASLQLKNNEFFKEAGILVENKILATPARILKPPVIIAGKGKTFEIRNGNGSWDLEKGDQYNIPSTIENWCAIVIGNKQNIDINKHLRPFLVRYVHYARGRGIKISDNPRCDTCPANEQKLGDLFGKLKQIKVGFVLFITPDFVKHIHNMIKFYERETGIPTQDLKLSTIYKIVEKGQLKTLENIILKSNVKSGGHNYDLKFVVRKDRLIIGIGFNHTMAGDNDSLSVVGYACNTRKITSEFVGDFVYIKFSRDDQITYYENIIKKCVDNFKASRGILPKDVFIYRTSGSEGRYNNYCTFDIPYIKKKLHEAAPEAKFAFIVVHKGHNLRFFKQNINSLDKVNVQNVHPGSVIDQGVTNPKLCDFYLTSHSGILGTAKTPCYTILYDGMNLSMDEFEGVTNGLAYGFQIVNSPTSLPAPICIANQYADRGRSLLNANNHTRGGNNILSNEEEATKTLSYVDSKFNNIRINA</sequence>
<dbReference type="InterPro" id="IPR003165">
    <property type="entry name" value="Piwi"/>
</dbReference>
<name>A0A0N4Z170_PARTI</name>
<reference evidence="5" key="1">
    <citation type="submission" date="2017-02" db="UniProtKB">
        <authorList>
            <consortium name="WormBaseParasite"/>
        </authorList>
    </citation>
    <scope>IDENTIFICATION</scope>
</reference>
<keyword evidence="4" id="KW-1185">Reference proteome</keyword>
<evidence type="ECO:0000259" key="2">
    <source>
        <dbReference type="PROSITE" id="PS50821"/>
    </source>
</evidence>